<gene>
    <name evidence="2" type="ORF">ODALV1_LOCUS31268</name>
</gene>
<feature type="transmembrane region" description="Helical" evidence="1">
    <location>
        <begin position="279"/>
        <end position="303"/>
    </location>
</feature>
<feature type="transmembrane region" description="Helical" evidence="1">
    <location>
        <begin position="128"/>
        <end position="150"/>
    </location>
</feature>
<sequence>MANLKWDRRTSLSLSDLGSMPNLPHSPSRNSPIFVVSRFHPKSAPSATTVSTDSVETETELLDVENGPVEIRMDPAEVLGTLRMHYHDVSSWSPSYLQSFFRITNFAGFTPYRFTMHNQRESFGKMKFWVTALMVFIIFIFSLTGALLLVPTVPGDGRTLQWLLEYRFREIENFLVARNLNQTLEIFYRDLEDTLDFKIVIIGSIGCLMNFVGIFGDQLIRYAILLSTLTLKDAVFEFNFEQLPLGLEVGIVSVPNLIGQQIQMHYNELKRISKSLNDVFEGIIELLLLDGLLMLSDFFTVIFSTHLTIISKAFCIFEAFTILIMLFYAVGISKKMTTFRDWLTSECGPEKYGITKDDVSSILQELSTNPVGVGRDSLYTNKGFLVGLTVTIYSKIVGQSCGRLDDNWTPKEKKGARYISSGGGRG</sequence>
<organism evidence="2 3">
    <name type="scientific">Orchesella dallaii</name>
    <dbReference type="NCBI Taxonomy" id="48710"/>
    <lineage>
        <taxon>Eukaryota</taxon>
        <taxon>Metazoa</taxon>
        <taxon>Ecdysozoa</taxon>
        <taxon>Arthropoda</taxon>
        <taxon>Hexapoda</taxon>
        <taxon>Collembola</taxon>
        <taxon>Entomobryomorpha</taxon>
        <taxon>Entomobryoidea</taxon>
        <taxon>Orchesellidae</taxon>
        <taxon>Orchesellinae</taxon>
        <taxon>Orchesella</taxon>
    </lineage>
</organism>
<accession>A0ABP1S951</accession>
<proteinExistence type="predicted"/>
<keyword evidence="1" id="KW-0472">Membrane</keyword>
<dbReference type="Proteomes" id="UP001642540">
    <property type="component" value="Unassembled WGS sequence"/>
</dbReference>
<feature type="transmembrane region" description="Helical" evidence="1">
    <location>
        <begin position="197"/>
        <end position="216"/>
    </location>
</feature>
<comment type="caution">
    <text evidence="2">The sequence shown here is derived from an EMBL/GenBank/DDBJ whole genome shotgun (WGS) entry which is preliminary data.</text>
</comment>
<reference evidence="2 3" key="1">
    <citation type="submission" date="2024-08" db="EMBL/GenBank/DDBJ databases">
        <authorList>
            <person name="Cucini C."/>
            <person name="Frati F."/>
        </authorList>
    </citation>
    <scope>NUCLEOTIDE SEQUENCE [LARGE SCALE GENOMIC DNA]</scope>
</reference>
<keyword evidence="1" id="KW-0812">Transmembrane</keyword>
<protein>
    <submittedName>
        <fullName evidence="2">Uncharacterized protein</fullName>
    </submittedName>
</protein>
<name>A0ABP1S951_9HEXA</name>
<evidence type="ECO:0000313" key="2">
    <source>
        <dbReference type="EMBL" id="CAL8147904.1"/>
    </source>
</evidence>
<evidence type="ECO:0000313" key="3">
    <source>
        <dbReference type="Proteomes" id="UP001642540"/>
    </source>
</evidence>
<keyword evidence="3" id="KW-1185">Reference proteome</keyword>
<evidence type="ECO:0000256" key="1">
    <source>
        <dbReference type="SAM" id="Phobius"/>
    </source>
</evidence>
<dbReference type="EMBL" id="CAXLJM020000166">
    <property type="protein sequence ID" value="CAL8147904.1"/>
    <property type="molecule type" value="Genomic_DNA"/>
</dbReference>
<feature type="transmembrane region" description="Helical" evidence="1">
    <location>
        <begin position="309"/>
        <end position="330"/>
    </location>
</feature>
<keyword evidence="1" id="KW-1133">Transmembrane helix</keyword>